<feature type="compositionally biased region" description="Low complexity" evidence="1">
    <location>
        <begin position="43"/>
        <end position="52"/>
    </location>
</feature>
<comment type="caution">
    <text evidence="4">The sequence shown here is derived from an EMBL/GenBank/DDBJ whole genome shotgun (WGS) entry which is preliminary data.</text>
</comment>
<reference evidence="3" key="4">
    <citation type="submission" date="2024-05" db="EMBL/GenBank/DDBJ databases">
        <authorList>
            <person name="Sun Q."/>
            <person name="Zhou Y."/>
        </authorList>
    </citation>
    <scope>NUCLEOTIDE SEQUENCE</scope>
    <source>
        <strain evidence="3">CGMCC 4.5581</strain>
    </source>
</reference>
<dbReference type="RefSeq" id="WP_208382770.1">
    <property type="nucleotide sequence ID" value="NZ_BAABJU010000001.1"/>
</dbReference>
<dbReference type="EMBL" id="BMMI01000001">
    <property type="protein sequence ID" value="GGL48549.1"/>
    <property type="molecule type" value="Genomic_DNA"/>
</dbReference>
<feature type="compositionally biased region" description="Low complexity" evidence="1">
    <location>
        <begin position="13"/>
        <end position="33"/>
    </location>
</feature>
<reference evidence="4 5" key="3">
    <citation type="submission" date="2020-02" db="EMBL/GenBank/DDBJ databases">
        <title>Sequencing the genomes of 1000 actinobacteria strains.</title>
        <authorList>
            <person name="Klenk H.-P."/>
        </authorList>
    </citation>
    <scope>NUCLEOTIDE SEQUENCE [LARGE SCALE GENOMIC DNA]</scope>
    <source>
        <strain evidence="4 5">DSM 45201</strain>
    </source>
</reference>
<dbReference type="GO" id="GO:0016491">
    <property type="term" value="F:oxidoreductase activity"/>
    <property type="evidence" value="ECO:0007669"/>
    <property type="project" value="UniProtKB-KW"/>
</dbReference>
<dbReference type="EMBL" id="JAAMPA010000001">
    <property type="protein sequence ID" value="NIH66717.1"/>
    <property type="molecule type" value="Genomic_DNA"/>
</dbReference>
<evidence type="ECO:0000313" key="5">
    <source>
        <dbReference type="Proteomes" id="UP000552836"/>
    </source>
</evidence>
<evidence type="ECO:0000313" key="4">
    <source>
        <dbReference type="EMBL" id="NIH66717.1"/>
    </source>
</evidence>
<name>A0A846LGI8_9ACTN</name>
<feature type="domain" description="Flavodoxin-like fold" evidence="2">
    <location>
        <begin position="70"/>
        <end position="174"/>
    </location>
</feature>
<gene>
    <name evidence="4" type="ORF">FB380_001163</name>
    <name evidence="3" type="ORF">GCM10011589_01330</name>
</gene>
<feature type="region of interest" description="Disordered" evidence="1">
    <location>
        <begin position="1"/>
        <end position="72"/>
    </location>
</feature>
<dbReference type="PANTHER" id="PTHR43741:SF4">
    <property type="entry name" value="FMN-DEPENDENT NADH:QUINONE OXIDOREDUCTASE"/>
    <property type="match status" value="1"/>
</dbReference>
<sequence>MHEERSCPCSVWTPASGSRARPAARSRTSSSASGGPGTPTPRSPAGTSAPSRSRPPPGARRSPAPYLPAAERTPEQAGALALAATLADEIADAEALLFAVPLYNFGVSQHIKTYVDLVITDPRFGPRAEPPTAGKPAVLVTVRGGNYSAGTPREGWDHATGWLRRILADVWGMDLRVVERDFTLVGVNPALDSFTDLAAELKATAEREATEHGRLLSSTPAAA</sequence>
<dbReference type="Pfam" id="PF02525">
    <property type="entry name" value="Flavodoxin_2"/>
    <property type="match status" value="1"/>
</dbReference>
<evidence type="ECO:0000313" key="6">
    <source>
        <dbReference type="Proteomes" id="UP000648663"/>
    </source>
</evidence>
<protein>
    <submittedName>
        <fullName evidence="4">FMN-dependent NADH-azoreductase</fullName>
        <ecNumber evidence="4">1.7.-.-</ecNumber>
    </submittedName>
</protein>
<dbReference type="Proteomes" id="UP000552836">
    <property type="component" value="Unassembled WGS sequence"/>
</dbReference>
<reference evidence="3" key="1">
    <citation type="journal article" date="2014" name="Int. J. Syst. Evol. Microbiol.">
        <title>Complete genome of a new Firmicutes species belonging to the dominant human colonic microbiota ('Ruminococcus bicirculans') reveals two chromosomes and a selective capacity to utilize plant glucans.</title>
        <authorList>
            <consortium name="NISC Comparative Sequencing Program"/>
            <person name="Wegmann U."/>
            <person name="Louis P."/>
            <person name="Goesmann A."/>
            <person name="Henrissat B."/>
            <person name="Duncan S.H."/>
            <person name="Flint H.J."/>
        </authorList>
    </citation>
    <scope>NUCLEOTIDE SEQUENCE</scope>
    <source>
        <strain evidence="3">CGMCC 4.5581</strain>
    </source>
</reference>
<dbReference type="EC" id="1.7.-.-" evidence="4"/>
<dbReference type="Proteomes" id="UP000648663">
    <property type="component" value="Unassembled WGS sequence"/>
</dbReference>
<dbReference type="InterPro" id="IPR003680">
    <property type="entry name" value="Flavodoxin_fold"/>
</dbReference>
<dbReference type="Gene3D" id="3.40.50.360">
    <property type="match status" value="1"/>
</dbReference>
<evidence type="ECO:0000259" key="2">
    <source>
        <dbReference type="Pfam" id="PF02525"/>
    </source>
</evidence>
<dbReference type="InterPro" id="IPR029039">
    <property type="entry name" value="Flavoprotein-like_sf"/>
</dbReference>
<dbReference type="InterPro" id="IPR050104">
    <property type="entry name" value="FMN-dep_NADH:Q_OxRdtase_AzoR1"/>
</dbReference>
<evidence type="ECO:0000256" key="1">
    <source>
        <dbReference type="SAM" id="MobiDB-lite"/>
    </source>
</evidence>
<dbReference type="SUPFAM" id="SSF52218">
    <property type="entry name" value="Flavoproteins"/>
    <property type="match status" value="1"/>
</dbReference>
<proteinExistence type="predicted"/>
<evidence type="ECO:0000313" key="3">
    <source>
        <dbReference type="EMBL" id="GGL48549.1"/>
    </source>
</evidence>
<organism evidence="4 5">
    <name type="scientific">Modestobacter marinus</name>
    <dbReference type="NCBI Taxonomy" id="477641"/>
    <lineage>
        <taxon>Bacteria</taxon>
        <taxon>Bacillati</taxon>
        <taxon>Actinomycetota</taxon>
        <taxon>Actinomycetes</taxon>
        <taxon>Geodermatophilales</taxon>
        <taxon>Geodermatophilaceae</taxon>
        <taxon>Modestobacter</taxon>
    </lineage>
</organism>
<dbReference type="AlphaFoldDB" id="A0A846LGI8"/>
<reference evidence="6" key="2">
    <citation type="journal article" date="2019" name="Int. J. Syst. Evol. Microbiol.">
        <title>The Global Catalogue of Microorganisms (GCM) 10K type strain sequencing project: providing services to taxonomists for standard genome sequencing and annotation.</title>
        <authorList>
            <consortium name="The Broad Institute Genomics Platform"/>
            <consortium name="The Broad Institute Genome Sequencing Center for Infectious Disease"/>
            <person name="Wu L."/>
            <person name="Ma J."/>
        </authorList>
    </citation>
    <scope>NUCLEOTIDE SEQUENCE [LARGE SCALE GENOMIC DNA]</scope>
    <source>
        <strain evidence="6">CGMCC 4.5581</strain>
    </source>
</reference>
<keyword evidence="4" id="KW-0560">Oxidoreductase</keyword>
<dbReference type="PANTHER" id="PTHR43741">
    <property type="entry name" value="FMN-DEPENDENT NADH-AZOREDUCTASE 1"/>
    <property type="match status" value="1"/>
</dbReference>
<accession>A0A846LGI8</accession>
<keyword evidence="6" id="KW-1185">Reference proteome</keyword>